<dbReference type="EMBL" id="RQTK01000198">
    <property type="protein sequence ID" value="RUS84646.1"/>
    <property type="molecule type" value="Genomic_DNA"/>
</dbReference>
<dbReference type="GO" id="GO:0005942">
    <property type="term" value="C:phosphatidylinositol 3-kinase complex"/>
    <property type="evidence" value="ECO:0007669"/>
    <property type="project" value="TreeGrafter"/>
</dbReference>
<dbReference type="InterPro" id="IPR029071">
    <property type="entry name" value="Ubiquitin-like_domsf"/>
</dbReference>
<dbReference type="InterPro" id="IPR015433">
    <property type="entry name" value="PI3/4_kinase"/>
</dbReference>
<comment type="caution">
    <text evidence="7">The sequence shown here is derived from an EMBL/GenBank/DDBJ whole genome shotgun (WGS) entry which is preliminary data.</text>
</comment>
<keyword evidence="2" id="KW-0067">ATP-binding</keyword>
<feature type="domain" description="PI3K-RBD" evidence="6">
    <location>
        <begin position="197"/>
        <end position="287"/>
    </location>
</feature>
<evidence type="ECO:0000313" key="8">
    <source>
        <dbReference type="Proteomes" id="UP000271974"/>
    </source>
</evidence>
<dbReference type="SUPFAM" id="SSF54236">
    <property type="entry name" value="Ubiquitin-like"/>
    <property type="match status" value="1"/>
</dbReference>
<dbReference type="PROSITE" id="PS51546">
    <property type="entry name" value="PI3K_RBD"/>
    <property type="match status" value="1"/>
</dbReference>
<evidence type="ECO:0000259" key="5">
    <source>
        <dbReference type="PROSITE" id="PS51545"/>
    </source>
</evidence>
<dbReference type="SUPFAM" id="SSF49562">
    <property type="entry name" value="C2 domain (Calcium/lipid-binding domain, CaLB)"/>
    <property type="match status" value="1"/>
</dbReference>
<dbReference type="InterPro" id="IPR042236">
    <property type="entry name" value="PI3K_accessory_sf"/>
</dbReference>
<keyword evidence="1" id="KW-0547">Nucleotide-binding</keyword>
<dbReference type="AlphaFoldDB" id="A0A3S1BBY1"/>
<name>A0A3S1BBY1_ELYCH</name>
<dbReference type="Pfam" id="PF02192">
    <property type="entry name" value="PI3K_p85B"/>
    <property type="match status" value="1"/>
</dbReference>
<dbReference type="GO" id="GO:0035005">
    <property type="term" value="F:1-phosphatidylinositol-4-phosphate 3-kinase activity"/>
    <property type="evidence" value="ECO:0007669"/>
    <property type="project" value="TreeGrafter"/>
</dbReference>
<dbReference type="OrthoDB" id="67688at2759"/>
<proteinExistence type="inferred from homology"/>
<dbReference type="InterPro" id="IPR001263">
    <property type="entry name" value="PI3K_accessory_dom"/>
</dbReference>
<dbReference type="GO" id="GO:0048015">
    <property type="term" value="P:phosphatidylinositol-mediated signaling"/>
    <property type="evidence" value="ECO:0007669"/>
    <property type="project" value="TreeGrafter"/>
</dbReference>
<evidence type="ECO:0000259" key="4">
    <source>
        <dbReference type="PROSITE" id="PS51544"/>
    </source>
</evidence>
<evidence type="ECO:0000256" key="3">
    <source>
        <dbReference type="PROSITE-ProRule" id="PRU00877"/>
    </source>
</evidence>
<dbReference type="SUPFAM" id="SSF48371">
    <property type="entry name" value="ARM repeat"/>
    <property type="match status" value="1"/>
</dbReference>
<dbReference type="PROSITE" id="PS51544">
    <property type="entry name" value="PI3K_ABD"/>
    <property type="match status" value="1"/>
</dbReference>
<sequence length="693" mass="79840">MSYPILSGVEGGPVTLPGIRPTGKSQTLEVDFLFPNGILVPLNVNYFSPLDQIKQIVWRQVHDYPLANSLMLEKDYSFIFINKLGEKEEVLDESQNLEQLQPFLPVFQFVRKKGDNVTKTLDKKINNLIGRGLHKQESFQAAEINHFNQAMVQMCKEITIQHRAQTPLEKFQWLYPVRLRSSVSIPSQLRGKISSEPNGIVVDIGFSEMVCIYKLRINHMDFPQQVVESALKLRQTRLDLPKEDPDLYILKVIGLEEYIYGDYPIIQFKYVYHSLIKSMAPQFLMVLKSTLPESTPAVPVRPKSTPKKPMHSPWPSSGLNNTDIIVWNVEMPYRIQIKGISKIQLVDGSKDLTSWVNIPVFDFKFRLQRGDRELPLWPQDLLQQPEEHCVPLGGVALNSMSLDATFLTINFPDVANLGSAYLVYPPYDLVLECASQNMEKDGAPGSPNMLVSQGMLEQLDQALFHSDQLFEQDKELIWLLRYEVRQRYPNCLARVLQSVKWNSYKDVAKMTALLQIWPHLPVDYALEILDYEYPDHNVRHFAVMCLDSELSDDDVSQYMLQLVQALKFETHLYSHLAEFLLQRALKNQHLGHKLFWLLRSETHNPAVTTQFSLILQCYLKHNKEHLQILSQQQEALKKLHALNSLIKGTNIDDKAKREEATNMMRKVLEQPTYKNCLSNLFSPLSPLFHLSEL</sequence>
<dbReference type="GO" id="GO:0005737">
    <property type="term" value="C:cytoplasm"/>
    <property type="evidence" value="ECO:0007669"/>
    <property type="project" value="TreeGrafter"/>
</dbReference>
<protein>
    <recommendedName>
        <fullName evidence="9">Phosphatidylinositol-4,5-bisphosphate 3-kinase</fullName>
    </recommendedName>
</protein>
<evidence type="ECO:0000256" key="2">
    <source>
        <dbReference type="ARBA" id="ARBA00022840"/>
    </source>
</evidence>
<dbReference type="Gene3D" id="1.25.40.70">
    <property type="entry name" value="Phosphatidylinositol 3-kinase, accessory domain (PIK)"/>
    <property type="match status" value="1"/>
</dbReference>
<dbReference type="SMART" id="SM00143">
    <property type="entry name" value="PI3K_p85B"/>
    <property type="match status" value="1"/>
</dbReference>
<dbReference type="GO" id="GO:0016477">
    <property type="term" value="P:cell migration"/>
    <property type="evidence" value="ECO:0007669"/>
    <property type="project" value="TreeGrafter"/>
</dbReference>
<dbReference type="GO" id="GO:0005524">
    <property type="term" value="F:ATP binding"/>
    <property type="evidence" value="ECO:0007669"/>
    <property type="project" value="UniProtKB-KW"/>
</dbReference>
<dbReference type="InterPro" id="IPR016024">
    <property type="entry name" value="ARM-type_fold"/>
</dbReference>
<dbReference type="STRING" id="188477.A0A3S1BBY1"/>
<dbReference type="InterPro" id="IPR035892">
    <property type="entry name" value="C2_domain_sf"/>
</dbReference>
<dbReference type="InterPro" id="IPR000341">
    <property type="entry name" value="PI3K_Ras-bd_dom"/>
</dbReference>
<keyword evidence="8" id="KW-1185">Reference proteome</keyword>
<evidence type="ECO:0000313" key="7">
    <source>
        <dbReference type="EMBL" id="RUS84646.1"/>
    </source>
</evidence>
<accession>A0A3S1BBY1</accession>
<dbReference type="Pfam" id="PF00794">
    <property type="entry name" value="PI3K_rbd"/>
    <property type="match status" value="1"/>
</dbReference>
<dbReference type="Pfam" id="PF00613">
    <property type="entry name" value="PI3Ka"/>
    <property type="match status" value="1"/>
</dbReference>
<dbReference type="Gene3D" id="3.10.20.770">
    <property type="match status" value="1"/>
</dbReference>
<feature type="domain" description="PI3K-ABD" evidence="4">
    <location>
        <begin position="24"/>
        <end position="113"/>
    </location>
</feature>
<organism evidence="7 8">
    <name type="scientific">Elysia chlorotica</name>
    <name type="common">Eastern emerald elysia</name>
    <name type="synonym">Sea slug</name>
    <dbReference type="NCBI Taxonomy" id="188477"/>
    <lineage>
        <taxon>Eukaryota</taxon>
        <taxon>Metazoa</taxon>
        <taxon>Spiralia</taxon>
        <taxon>Lophotrochozoa</taxon>
        <taxon>Mollusca</taxon>
        <taxon>Gastropoda</taxon>
        <taxon>Heterobranchia</taxon>
        <taxon>Euthyneura</taxon>
        <taxon>Panpulmonata</taxon>
        <taxon>Sacoglossa</taxon>
        <taxon>Placobranchoidea</taxon>
        <taxon>Plakobranchidae</taxon>
        <taxon>Elysia</taxon>
    </lineage>
</organism>
<evidence type="ECO:0008006" key="9">
    <source>
        <dbReference type="Google" id="ProtNLM"/>
    </source>
</evidence>
<dbReference type="GO" id="GO:0043491">
    <property type="term" value="P:phosphatidylinositol 3-kinase/protein kinase B signal transduction"/>
    <property type="evidence" value="ECO:0007669"/>
    <property type="project" value="TreeGrafter"/>
</dbReference>
<dbReference type="SMART" id="SM00144">
    <property type="entry name" value="PI3K_rbd"/>
    <property type="match status" value="1"/>
</dbReference>
<evidence type="ECO:0000256" key="1">
    <source>
        <dbReference type="ARBA" id="ARBA00022741"/>
    </source>
</evidence>
<comment type="similarity">
    <text evidence="3">Belongs to the PI3/PI4-kinase family.</text>
</comment>
<dbReference type="GO" id="GO:0005886">
    <property type="term" value="C:plasma membrane"/>
    <property type="evidence" value="ECO:0007669"/>
    <property type="project" value="TreeGrafter"/>
</dbReference>
<feature type="non-terminal residue" evidence="7">
    <location>
        <position position="693"/>
    </location>
</feature>
<dbReference type="Gene3D" id="2.60.40.150">
    <property type="entry name" value="C2 domain"/>
    <property type="match status" value="1"/>
</dbReference>
<dbReference type="GO" id="GO:0016303">
    <property type="term" value="F:1-phosphatidylinositol-3-kinase activity"/>
    <property type="evidence" value="ECO:0007669"/>
    <property type="project" value="TreeGrafter"/>
</dbReference>
<dbReference type="Proteomes" id="UP000271974">
    <property type="component" value="Unassembled WGS sequence"/>
</dbReference>
<dbReference type="InterPro" id="IPR003113">
    <property type="entry name" value="PI3K_ABD"/>
</dbReference>
<feature type="domain" description="PIK helical" evidence="5">
    <location>
        <begin position="437"/>
        <end position="621"/>
    </location>
</feature>
<dbReference type="SMART" id="SM00145">
    <property type="entry name" value="PI3Ka"/>
    <property type="match status" value="1"/>
</dbReference>
<gene>
    <name evidence="7" type="ORF">EGW08_007566</name>
</gene>
<dbReference type="PANTHER" id="PTHR10048">
    <property type="entry name" value="PHOSPHATIDYLINOSITOL KINASE"/>
    <property type="match status" value="1"/>
</dbReference>
<dbReference type="PROSITE" id="PS51545">
    <property type="entry name" value="PIK_HELICAL"/>
    <property type="match status" value="1"/>
</dbReference>
<dbReference type="PANTHER" id="PTHR10048:SF118">
    <property type="entry name" value="PI-3 KINASE"/>
    <property type="match status" value="1"/>
</dbReference>
<evidence type="ECO:0000259" key="6">
    <source>
        <dbReference type="PROSITE" id="PS51546"/>
    </source>
</evidence>
<reference evidence="7 8" key="1">
    <citation type="submission" date="2019-01" db="EMBL/GenBank/DDBJ databases">
        <title>A draft genome assembly of the solar-powered sea slug Elysia chlorotica.</title>
        <authorList>
            <person name="Cai H."/>
            <person name="Li Q."/>
            <person name="Fang X."/>
            <person name="Li J."/>
            <person name="Curtis N.E."/>
            <person name="Altenburger A."/>
            <person name="Shibata T."/>
            <person name="Feng M."/>
            <person name="Maeda T."/>
            <person name="Schwartz J.A."/>
            <person name="Shigenobu S."/>
            <person name="Lundholm N."/>
            <person name="Nishiyama T."/>
            <person name="Yang H."/>
            <person name="Hasebe M."/>
            <person name="Li S."/>
            <person name="Pierce S.K."/>
            <person name="Wang J."/>
        </authorList>
    </citation>
    <scope>NUCLEOTIDE SEQUENCE [LARGE SCALE GENOMIC DNA]</scope>
    <source>
        <strain evidence="7">EC2010</strain>
        <tissue evidence="7">Whole organism of an adult</tissue>
    </source>
</reference>